<comment type="subcellular location">
    <subcellularLocation>
        <location evidence="1">Cell envelope</location>
    </subcellularLocation>
</comment>
<comment type="caution">
    <text evidence="3">The sequence shown here is derived from an EMBL/GenBank/DDBJ whole genome shotgun (WGS) entry which is preliminary data.</text>
</comment>
<feature type="domain" description="Heparinase II/III-like C-terminal" evidence="2">
    <location>
        <begin position="286"/>
        <end position="543"/>
    </location>
</feature>
<dbReference type="InterPro" id="IPR008929">
    <property type="entry name" value="Chondroitin_lyas"/>
</dbReference>
<dbReference type="InterPro" id="IPR012480">
    <property type="entry name" value="Hepar_II_III_C"/>
</dbReference>
<protein>
    <submittedName>
        <fullName evidence="3">Heparinase II/III family protein</fullName>
    </submittedName>
</protein>
<dbReference type="Gene3D" id="1.50.10.100">
    <property type="entry name" value="Chondroitin AC/alginate lyase"/>
    <property type="match status" value="1"/>
</dbReference>
<reference evidence="3 4" key="1">
    <citation type="journal article" date="2000" name="Arch. Microbiol.">
        <title>Rhodobaca bogoriensis gen. nov. and sp. nov., an alkaliphilic purple nonsulfur bacterium from African Rift Valley soda lakes.</title>
        <authorList>
            <person name="Milford A.D."/>
            <person name="Achenbach L.A."/>
            <person name="Jung D.O."/>
            <person name="Madigan M.T."/>
        </authorList>
    </citation>
    <scope>NUCLEOTIDE SEQUENCE [LARGE SCALE GENOMIC DNA]</scope>
    <source>
        <strain evidence="3 4">2376</strain>
    </source>
</reference>
<dbReference type="Pfam" id="PF07940">
    <property type="entry name" value="Hepar_II_III_C"/>
    <property type="match status" value="1"/>
</dbReference>
<dbReference type="AlphaFoldDB" id="A0A7Z0HXS0"/>
<evidence type="ECO:0000313" key="4">
    <source>
        <dbReference type="Proteomes" id="UP000529417"/>
    </source>
</evidence>
<dbReference type="EMBL" id="JACBXS010000003">
    <property type="protein sequence ID" value="NYS23804.1"/>
    <property type="molecule type" value="Genomic_DNA"/>
</dbReference>
<dbReference type="Gene3D" id="2.70.98.70">
    <property type="match status" value="1"/>
</dbReference>
<keyword evidence="4" id="KW-1185">Reference proteome</keyword>
<dbReference type="GO" id="GO:0016829">
    <property type="term" value="F:lyase activity"/>
    <property type="evidence" value="ECO:0007669"/>
    <property type="project" value="InterPro"/>
</dbReference>
<evidence type="ECO:0000259" key="2">
    <source>
        <dbReference type="Pfam" id="PF07940"/>
    </source>
</evidence>
<organism evidence="3 4">
    <name type="scientific">Rhabdonatronobacter sediminivivens</name>
    <dbReference type="NCBI Taxonomy" id="2743469"/>
    <lineage>
        <taxon>Bacteria</taxon>
        <taxon>Pseudomonadati</taxon>
        <taxon>Pseudomonadota</taxon>
        <taxon>Alphaproteobacteria</taxon>
        <taxon>Rhodobacterales</taxon>
        <taxon>Paracoccaceae</taxon>
        <taxon>Rhabdonatronobacter</taxon>
    </lineage>
</organism>
<dbReference type="Proteomes" id="UP000529417">
    <property type="component" value="Unassembled WGS sequence"/>
</dbReference>
<dbReference type="GO" id="GO:0030313">
    <property type="term" value="C:cell envelope"/>
    <property type="evidence" value="ECO:0007669"/>
    <property type="project" value="UniProtKB-SubCell"/>
</dbReference>
<sequence>MNALAARITARGVQPADFTAPPEPSGLGASARGQQVLDGHFLVGGRIVQLPQGTSPWDRPMPDRALRNGMHGFEWLDHLAALGNRAARRTAQDWTAQWIARFGRGSGPGWSPALAGQRLRRWTGHALLLMSDGKAPARDDAFLRALAHHTAFVARRWDAAAPGQPRLEALTGLLLAALSLQGMAGHVPAAKAALVRECRARIDANGAIPSRNPQELLDILVLLTTAARALEDAGRMVELAITEAIEHIAITLRTLRHADGALPRFHGADSATEGLLDRTLAESAIRAPSRDGRAMGYGRLTGGRSTLIVDAAPPPLGPGSERAHASTLAFELVSNRRAVIVNCGAGAPFGADWERASRATASHSTLALDGLSSARMGVTRRGSAPLGDGPRTIGAELEREPSHTAFLLSHDGYVASHGLTHLRRLDLSRDGRALVGEDTLVALAPDDKHRLERVLARAGDHGIGYAIRFHLHPQARAEPDPAGTGATITLQSGEVWALRFEGPARLSLEPSVYLEAAALRPRATMQITLSAAVRDYTSQIAWTLAKTADTPLALRDIGRDDALALPPL</sequence>
<proteinExistence type="predicted"/>
<evidence type="ECO:0000313" key="3">
    <source>
        <dbReference type="EMBL" id="NYS23804.1"/>
    </source>
</evidence>
<name>A0A7Z0HXS0_9RHOB</name>
<gene>
    <name evidence="3" type="ORF">HUK65_02285</name>
</gene>
<evidence type="ECO:0000256" key="1">
    <source>
        <dbReference type="ARBA" id="ARBA00004196"/>
    </source>
</evidence>
<accession>A0A7Z0HXS0</accession>